<dbReference type="PANTHER" id="PTHR23322:SF1">
    <property type="entry name" value="FAS-ASSOCIATED FACTOR 2"/>
    <property type="match status" value="1"/>
</dbReference>
<dbReference type="PANTHER" id="PTHR23322">
    <property type="entry name" value="FAS-ASSOCIATED PROTEIN"/>
    <property type="match status" value="1"/>
</dbReference>
<dbReference type="AlphaFoldDB" id="A0A1B2JJL8"/>
<dbReference type="Gene3D" id="3.10.20.90">
    <property type="entry name" value="Phosphatidylinositol 3-kinase Catalytic Subunit, Chain A, domain 1"/>
    <property type="match status" value="1"/>
</dbReference>
<dbReference type="SUPFAM" id="SSF54236">
    <property type="entry name" value="Ubiquitin-like"/>
    <property type="match status" value="1"/>
</dbReference>
<keyword evidence="5" id="KW-1185">Reference proteome</keyword>
<dbReference type="Gene3D" id="3.40.30.10">
    <property type="entry name" value="Glutaredoxin"/>
    <property type="match status" value="1"/>
</dbReference>
<evidence type="ECO:0000313" key="4">
    <source>
        <dbReference type="EMBL" id="ANZ78068.1"/>
    </source>
</evidence>
<feature type="domain" description="UBX" evidence="3">
    <location>
        <begin position="411"/>
        <end position="498"/>
    </location>
</feature>
<feature type="transmembrane region" description="Helical" evidence="2">
    <location>
        <begin position="120"/>
        <end position="139"/>
    </location>
</feature>
<evidence type="ECO:0000256" key="2">
    <source>
        <dbReference type="SAM" id="Phobius"/>
    </source>
</evidence>
<dbReference type="OrthoDB" id="1026733at2759"/>
<dbReference type="InterPro" id="IPR006577">
    <property type="entry name" value="UAS"/>
</dbReference>
<name>A0A1B2JJL8_PICPA</name>
<gene>
    <name evidence="4" type="primary">UBX3</name>
    <name evidence="4" type="ORF">ATY40_BA7504675</name>
</gene>
<accession>A0A1B2JJL8</accession>
<reference evidence="4 5" key="1">
    <citation type="submission" date="2016-02" db="EMBL/GenBank/DDBJ databases">
        <title>Comparative genomic and transcriptomic foundation for Pichia pastoris.</title>
        <authorList>
            <person name="Love K.R."/>
            <person name="Shah K.A."/>
            <person name="Whittaker C.A."/>
            <person name="Wu J."/>
            <person name="Bartlett M.C."/>
            <person name="Ma D."/>
            <person name="Leeson R.L."/>
            <person name="Priest M."/>
            <person name="Young S.K."/>
            <person name="Love J.C."/>
        </authorList>
    </citation>
    <scope>NUCLEOTIDE SEQUENCE [LARGE SCALE GENOMIC DNA]</scope>
    <source>
        <strain evidence="4 5">ATCC 28485</strain>
    </source>
</reference>
<sequence length="509" mass="58580">MDSDTLNQFQSITNQVFSTDQAQQILQSHDWDLEASLIAAFDQNPQLPRALSTQSRNTVLNSNNSNMEDSIRNAYNQAFGNSNQATPVNTELPGAFPSPYEQPAPFSDSFSKLHKIAKTLLKGLITIVIIPLWVLYQLFCYLSIFTVEKIAPALNKITGLNLGSGRSIYSIRRSLDPSDNARRFIVAFDEEIGNTPANEPSCAVDRPPFLECSYTQALYAAKRDCKWLLIYLQSDEHEDRAQFTKELLLSKQLLRFINQYDIMVWGGNVKESESFQVANMFKVMNFPFLGLLSLTLNNTGNNNTSSSTLSLVAKVAGISHNRPLQIKKIIKRFTKVYERYNPTVEAIRAQRNSRNDEQFLRMQQEEAYQRSLARDRARDEERNAARIRQEKERQWLLWRRQTLSPEPSTELKGQYARIAIRTPDGTKITRRFDKDCSLEEIYAFAEFYLRPISEEDLSIPVSKPENYNHSYSFRLIQIMPREQLPVDESTRIQECEIVWPTGNLILENE</sequence>
<dbReference type="CDD" id="cd14353">
    <property type="entry name" value="UBA_FAF"/>
    <property type="match status" value="1"/>
</dbReference>
<dbReference type="Pfam" id="PF00789">
    <property type="entry name" value="UBX"/>
    <property type="match status" value="1"/>
</dbReference>
<dbReference type="SUPFAM" id="SSF52833">
    <property type="entry name" value="Thioredoxin-like"/>
    <property type="match status" value="1"/>
</dbReference>
<dbReference type="GO" id="GO:0036503">
    <property type="term" value="P:ERAD pathway"/>
    <property type="evidence" value="ECO:0007669"/>
    <property type="project" value="TreeGrafter"/>
</dbReference>
<dbReference type="GO" id="GO:0005783">
    <property type="term" value="C:endoplasmic reticulum"/>
    <property type="evidence" value="ECO:0007669"/>
    <property type="project" value="TreeGrafter"/>
</dbReference>
<dbReference type="Pfam" id="PF14555">
    <property type="entry name" value="UBA_4"/>
    <property type="match status" value="1"/>
</dbReference>
<dbReference type="SMART" id="SM00166">
    <property type="entry name" value="UBX"/>
    <property type="match status" value="1"/>
</dbReference>
<keyword evidence="2" id="KW-0472">Membrane</keyword>
<dbReference type="Gene3D" id="1.10.8.10">
    <property type="entry name" value="DNA helicase RuvA subunit, C-terminal domain"/>
    <property type="match status" value="1"/>
</dbReference>
<organism evidence="4 5">
    <name type="scientific">Komagataella pastoris</name>
    <name type="common">Yeast</name>
    <name type="synonym">Pichia pastoris</name>
    <dbReference type="NCBI Taxonomy" id="4922"/>
    <lineage>
        <taxon>Eukaryota</taxon>
        <taxon>Fungi</taxon>
        <taxon>Dikarya</taxon>
        <taxon>Ascomycota</taxon>
        <taxon>Saccharomycotina</taxon>
        <taxon>Pichiomycetes</taxon>
        <taxon>Pichiales</taxon>
        <taxon>Pichiaceae</taxon>
        <taxon>Komagataella</taxon>
    </lineage>
</organism>
<dbReference type="SMART" id="SM00594">
    <property type="entry name" value="UAS"/>
    <property type="match status" value="1"/>
</dbReference>
<keyword evidence="1" id="KW-0175">Coiled coil</keyword>
<dbReference type="EMBL" id="CP014587">
    <property type="protein sequence ID" value="ANZ78068.1"/>
    <property type="molecule type" value="Genomic_DNA"/>
</dbReference>
<evidence type="ECO:0000313" key="5">
    <source>
        <dbReference type="Proteomes" id="UP000094565"/>
    </source>
</evidence>
<evidence type="ECO:0000256" key="1">
    <source>
        <dbReference type="ARBA" id="ARBA00023054"/>
    </source>
</evidence>
<dbReference type="InterPro" id="IPR050730">
    <property type="entry name" value="UBX_domain-protein"/>
</dbReference>
<dbReference type="GO" id="GO:0043130">
    <property type="term" value="F:ubiquitin binding"/>
    <property type="evidence" value="ECO:0007669"/>
    <property type="project" value="TreeGrafter"/>
</dbReference>
<dbReference type="InterPro" id="IPR029071">
    <property type="entry name" value="Ubiquitin-like_domsf"/>
</dbReference>
<protein>
    <submittedName>
        <fullName evidence="4">BA75_04675T0</fullName>
    </submittedName>
</protein>
<dbReference type="CDD" id="cd01767">
    <property type="entry name" value="UBX"/>
    <property type="match status" value="1"/>
</dbReference>
<keyword evidence="2" id="KW-0812">Transmembrane</keyword>
<dbReference type="PROSITE" id="PS50033">
    <property type="entry name" value="UBX"/>
    <property type="match status" value="1"/>
</dbReference>
<dbReference type="InterPro" id="IPR036249">
    <property type="entry name" value="Thioredoxin-like_sf"/>
</dbReference>
<proteinExistence type="predicted"/>
<dbReference type="Proteomes" id="UP000094565">
    <property type="component" value="Chromosome 4"/>
</dbReference>
<keyword evidence="2" id="KW-1133">Transmembrane helix</keyword>
<evidence type="ECO:0000259" key="3">
    <source>
        <dbReference type="PROSITE" id="PS50033"/>
    </source>
</evidence>
<dbReference type="InterPro" id="IPR001012">
    <property type="entry name" value="UBX_dom"/>
</dbReference>